<dbReference type="Proteomes" id="UP000758603">
    <property type="component" value="Unassembled WGS sequence"/>
</dbReference>
<reference evidence="1" key="1">
    <citation type="journal article" date="2021" name="Nat. Commun.">
        <title>Genetic determinants of endophytism in the Arabidopsis root mycobiome.</title>
        <authorList>
            <person name="Mesny F."/>
            <person name="Miyauchi S."/>
            <person name="Thiergart T."/>
            <person name="Pickel B."/>
            <person name="Atanasova L."/>
            <person name="Karlsson M."/>
            <person name="Huettel B."/>
            <person name="Barry K.W."/>
            <person name="Haridas S."/>
            <person name="Chen C."/>
            <person name="Bauer D."/>
            <person name="Andreopoulos W."/>
            <person name="Pangilinan J."/>
            <person name="LaButti K."/>
            <person name="Riley R."/>
            <person name="Lipzen A."/>
            <person name="Clum A."/>
            <person name="Drula E."/>
            <person name="Henrissat B."/>
            <person name="Kohler A."/>
            <person name="Grigoriev I.V."/>
            <person name="Martin F.M."/>
            <person name="Hacquard S."/>
        </authorList>
    </citation>
    <scope>NUCLEOTIDE SEQUENCE</scope>
    <source>
        <strain evidence="1">MPI-SDFR-AT-0073</strain>
    </source>
</reference>
<accession>A0A9P8UW53</accession>
<protein>
    <submittedName>
        <fullName evidence="1">Uncharacterized protein</fullName>
    </submittedName>
</protein>
<dbReference type="GeneID" id="70135071"/>
<sequence length="163" mass="18886">MELIRFYERQSSSERSIDFKISLRSVRPLFNPKYSLKTEGIDFRDHRHTWEGRRGFALDSRIFSFDKTEVHVAANTHHEFLSNLKAHHSSPLIDELEKPLSFMNAYDKIWTTASDDTGDEVSWATFLKALRWEWLAVQAQWPPVAGYEDLDLVEGEDVGGCHG</sequence>
<dbReference type="RefSeq" id="XP_045963404.1">
    <property type="nucleotide sequence ID" value="XM_046106180.1"/>
</dbReference>
<evidence type="ECO:0000313" key="2">
    <source>
        <dbReference type="Proteomes" id="UP000758603"/>
    </source>
</evidence>
<name>A0A9P8UW53_9PEZI</name>
<comment type="caution">
    <text evidence="1">The sequence shown here is derived from an EMBL/GenBank/DDBJ whole genome shotgun (WGS) entry which is preliminary data.</text>
</comment>
<organism evidence="1 2">
    <name type="scientific">Truncatella angustata</name>
    <dbReference type="NCBI Taxonomy" id="152316"/>
    <lineage>
        <taxon>Eukaryota</taxon>
        <taxon>Fungi</taxon>
        <taxon>Dikarya</taxon>
        <taxon>Ascomycota</taxon>
        <taxon>Pezizomycotina</taxon>
        <taxon>Sordariomycetes</taxon>
        <taxon>Xylariomycetidae</taxon>
        <taxon>Amphisphaeriales</taxon>
        <taxon>Sporocadaceae</taxon>
        <taxon>Truncatella</taxon>
    </lineage>
</organism>
<dbReference type="EMBL" id="JAGPXC010000001">
    <property type="protein sequence ID" value="KAH6659273.1"/>
    <property type="molecule type" value="Genomic_DNA"/>
</dbReference>
<proteinExistence type="predicted"/>
<keyword evidence="2" id="KW-1185">Reference proteome</keyword>
<dbReference type="AlphaFoldDB" id="A0A9P8UW53"/>
<gene>
    <name evidence="1" type="ORF">BKA67DRAFT_652515</name>
</gene>
<evidence type="ECO:0000313" key="1">
    <source>
        <dbReference type="EMBL" id="KAH6659273.1"/>
    </source>
</evidence>